<dbReference type="Pfam" id="PF01612">
    <property type="entry name" value="DNA_pol_A_exo1"/>
    <property type="match status" value="1"/>
</dbReference>
<evidence type="ECO:0000259" key="1">
    <source>
        <dbReference type="SMART" id="SM00474"/>
    </source>
</evidence>
<keyword evidence="2" id="KW-0378">Hydrolase</keyword>
<reference evidence="3" key="1">
    <citation type="journal article" date="2016" name="Front. Microbiol.">
        <title>Molecular Keys to the Janthinobacterium and Duganella spp. Interaction with the Plant Pathogen Fusarium graminearum.</title>
        <authorList>
            <person name="Haack F.S."/>
            <person name="Poehlein A."/>
            <person name="Kroger C."/>
            <person name="Voigt C.A."/>
            <person name="Piepenbring M."/>
            <person name="Bode H.B."/>
            <person name="Daniel R."/>
            <person name="Schafer W."/>
            <person name="Streit W.R."/>
        </authorList>
    </citation>
    <scope>NUCLEOTIDE SEQUENCE [LARGE SCALE GENOMIC DNA]</scope>
    <source>
        <strain evidence="3">T54</strain>
    </source>
</reference>
<name>A0A1E7WPN1_9BURK</name>
<dbReference type="PANTHER" id="PTHR47765">
    <property type="entry name" value="3'-5' EXONUCLEASE DOMAIN-CONTAINING PROTEIN"/>
    <property type="match status" value="1"/>
</dbReference>
<comment type="caution">
    <text evidence="2">The sequence shown here is derived from an EMBL/GenBank/DDBJ whole genome shotgun (WGS) entry which is preliminary data.</text>
</comment>
<feature type="domain" description="3'-5' exonuclease" evidence="1">
    <location>
        <begin position="12"/>
        <end position="189"/>
    </location>
</feature>
<dbReference type="EC" id="3.1.13.5" evidence="2"/>
<dbReference type="InterPro" id="IPR052408">
    <property type="entry name" value="Exonuclease_MUT-7-like"/>
</dbReference>
<accession>A0A1E7WPN1</accession>
<evidence type="ECO:0000313" key="3">
    <source>
        <dbReference type="Proteomes" id="UP000175989"/>
    </source>
</evidence>
<dbReference type="GO" id="GO:0008408">
    <property type="term" value="F:3'-5' exonuclease activity"/>
    <property type="evidence" value="ECO:0007669"/>
    <property type="project" value="InterPro"/>
</dbReference>
<dbReference type="PANTHER" id="PTHR47765:SF2">
    <property type="entry name" value="EXONUCLEASE MUT-7 HOMOLOG"/>
    <property type="match status" value="1"/>
</dbReference>
<dbReference type="GO" id="GO:0003676">
    <property type="term" value="F:nucleic acid binding"/>
    <property type="evidence" value="ECO:0007669"/>
    <property type="project" value="InterPro"/>
</dbReference>
<dbReference type="CDD" id="cd06141">
    <property type="entry name" value="WRN_exo"/>
    <property type="match status" value="1"/>
</dbReference>
<dbReference type="InterPro" id="IPR012337">
    <property type="entry name" value="RNaseH-like_sf"/>
</dbReference>
<gene>
    <name evidence="2" type="primary">rnd</name>
    <name evidence="2" type="ORF">DUPY_21630</name>
</gene>
<dbReference type="SUPFAM" id="SSF53098">
    <property type="entry name" value="Ribonuclease H-like"/>
    <property type="match status" value="1"/>
</dbReference>
<dbReference type="GO" id="GO:0006139">
    <property type="term" value="P:nucleobase-containing compound metabolic process"/>
    <property type="evidence" value="ECO:0007669"/>
    <property type="project" value="InterPro"/>
</dbReference>
<dbReference type="Proteomes" id="UP000175989">
    <property type="component" value="Unassembled WGS sequence"/>
</dbReference>
<dbReference type="InterPro" id="IPR036397">
    <property type="entry name" value="RNaseH_sf"/>
</dbReference>
<dbReference type="SMART" id="SM00474">
    <property type="entry name" value="35EXOc"/>
    <property type="match status" value="1"/>
</dbReference>
<dbReference type="AlphaFoldDB" id="A0A1E7WPN1"/>
<evidence type="ECO:0000313" key="2">
    <source>
        <dbReference type="EMBL" id="OFA01205.1"/>
    </source>
</evidence>
<protein>
    <submittedName>
        <fullName evidence="2">Ribonuclease D</fullName>
        <ecNumber evidence="2">3.1.13.5</ecNumber>
    </submittedName>
</protein>
<dbReference type="PATRIC" id="fig|762836.4.peg.2241"/>
<organism evidence="2 3">
    <name type="scientific">Duganella phyllosphaerae</name>
    <dbReference type="NCBI Taxonomy" id="762836"/>
    <lineage>
        <taxon>Bacteria</taxon>
        <taxon>Pseudomonadati</taxon>
        <taxon>Pseudomonadota</taxon>
        <taxon>Betaproteobacteria</taxon>
        <taxon>Burkholderiales</taxon>
        <taxon>Oxalobacteraceae</taxon>
        <taxon>Telluria group</taxon>
        <taxon>Duganella</taxon>
    </lineage>
</organism>
<dbReference type="EMBL" id="LROM01000080">
    <property type="protein sequence ID" value="OFA01205.1"/>
    <property type="molecule type" value="Genomic_DNA"/>
</dbReference>
<keyword evidence="3" id="KW-1185">Reference proteome</keyword>
<dbReference type="GO" id="GO:0033890">
    <property type="term" value="F:ribonuclease D activity"/>
    <property type="evidence" value="ECO:0007669"/>
    <property type="project" value="UniProtKB-EC"/>
</dbReference>
<dbReference type="Gene3D" id="3.30.420.10">
    <property type="entry name" value="Ribonuclease H-like superfamily/Ribonuclease H"/>
    <property type="match status" value="1"/>
</dbReference>
<dbReference type="InterPro" id="IPR002562">
    <property type="entry name" value="3'-5'_exonuclease_dom"/>
</dbReference>
<proteinExistence type="predicted"/>
<sequence length="210" mass="22433">MPPYGGLLLEDVLLVKTPEQALAARDALLACDAIGFDTESKPTFTKGEVSTGPHLIQFATDSKAYLFQVGSRTDDATLAVLQAILEPAAPLKVGFGLSDDVKRLHAKLAIRCGGVVDLSVALRTPGQRNDLGAKTAVAKFFGQKLQKSKKISTTNWSLPRLSSSQLLYAADDAQVALRVYRQWLATGGQLKPLKAVKLPRPLKPAANPGT</sequence>